<organism evidence="2 3">
    <name type="scientific">Kalanchoe fedtschenkoi</name>
    <name type="common">Lavender scallops</name>
    <name type="synonym">South American air plant</name>
    <dbReference type="NCBI Taxonomy" id="63787"/>
    <lineage>
        <taxon>Eukaryota</taxon>
        <taxon>Viridiplantae</taxon>
        <taxon>Streptophyta</taxon>
        <taxon>Embryophyta</taxon>
        <taxon>Tracheophyta</taxon>
        <taxon>Spermatophyta</taxon>
        <taxon>Magnoliopsida</taxon>
        <taxon>eudicotyledons</taxon>
        <taxon>Gunneridae</taxon>
        <taxon>Pentapetalae</taxon>
        <taxon>Saxifragales</taxon>
        <taxon>Crassulaceae</taxon>
        <taxon>Kalanchoe</taxon>
    </lineage>
</organism>
<dbReference type="Proteomes" id="UP000594263">
    <property type="component" value="Unplaced"/>
</dbReference>
<name>A0A7N0UHQ6_KALFE</name>
<dbReference type="EnsemblPlants" id="Kaladp0068s0155.1.v1.1">
    <property type="protein sequence ID" value="Kaladp0068s0155.1.v1.1.CDS.1"/>
    <property type="gene ID" value="Kaladp0068s0155.v1.1"/>
</dbReference>
<dbReference type="Gramene" id="Kaladp0068s0155.1.v1.1">
    <property type="protein sequence ID" value="Kaladp0068s0155.1.v1.1.CDS.1"/>
    <property type="gene ID" value="Kaladp0068s0155.v1.1"/>
</dbReference>
<sequence>MARRESLLWGNNRGPAVGPDPVSSAEHVRLICSRTDLRDRKSVPKEMSFAVFSHAQKFVAAVLRHGLVEKHRMDELIVTHLGRFQNTAFQKSFLFRRDSREMNDMGQR</sequence>
<evidence type="ECO:0000256" key="1">
    <source>
        <dbReference type="SAM" id="MobiDB-lite"/>
    </source>
</evidence>
<reference evidence="2" key="1">
    <citation type="submission" date="2021-01" db="UniProtKB">
        <authorList>
            <consortium name="EnsemblPlants"/>
        </authorList>
    </citation>
    <scope>IDENTIFICATION</scope>
</reference>
<evidence type="ECO:0000313" key="2">
    <source>
        <dbReference type="EnsemblPlants" id="Kaladp0068s0155.1.v1.1.CDS.1"/>
    </source>
</evidence>
<feature type="region of interest" description="Disordered" evidence="1">
    <location>
        <begin position="1"/>
        <end position="23"/>
    </location>
</feature>
<evidence type="ECO:0000313" key="3">
    <source>
        <dbReference type="Proteomes" id="UP000594263"/>
    </source>
</evidence>
<keyword evidence="3" id="KW-1185">Reference proteome</keyword>
<accession>A0A7N0UHQ6</accession>
<protein>
    <submittedName>
        <fullName evidence="2">Uncharacterized protein</fullName>
    </submittedName>
</protein>
<dbReference type="AlphaFoldDB" id="A0A7N0UHQ6"/>
<proteinExistence type="predicted"/>